<evidence type="ECO:0000313" key="3">
    <source>
        <dbReference type="Proteomes" id="UP001141806"/>
    </source>
</evidence>
<gene>
    <name evidence="2" type="ORF">NE237_031623</name>
</gene>
<accession>A0A9Q0L1W5</accession>
<dbReference type="Proteomes" id="UP001141806">
    <property type="component" value="Unassembled WGS sequence"/>
</dbReference>
<evidence type="ECO:0000259" key="1">
    <source>
        <dbReference type="Pfam" id="PF13966"/>
    </source>
</evidence>
<dbReference type="Pfam" id="PF13966">
    <property type="entry name" value="zf-RVT"/>
    <property type="match status" value="1"/>
</dbReference>
<sequence length="152" mass="17908">MVCFQLTQHGTVFALDTRNTHGTLQYGASSLSPRDSLIGWRWFNHKIPCDEAIWKRLVPITSRCHLCFKNEETFDHLFLASDFTQKIWKMILEIFNHRWEGFSSADLLFSWWQRKKCVTPLPKLWQLVLVITISAIWKSRNKSCFDGIKLTC</sequence>
<keyword evidence="3" id="KW-1185">Reference proteome</keyword>
<organism evidence="2 3">
    <name type="scientific">Protea cynaroides</name>
    <dbReference type="NCBI Taxonomy" id="273540"/>
    <lineage>
        <taxon>Eukaryota</taxon>
        <taxon>Viridiplantae</taxon>
        <taxon>Streptophyta</taxon>
        <taxon>Embryophyta</taxon>
        <taxon>Tracheophyta</taxon>
        <taxon>Spermatophyta</taxon>
        <taxon>Magnoliopsida</taxon>
        <taxon>Proteales</taxon>
        <taxon>Proteaceae</taxon>
        <taxon>Protea</taxon>
    </lineage>
</organism>
<name>A0A9Q0L1W5_9MAGN</name>
<dbReference type="EMBL" id="JAMYWD010000001">
    <property type="protein sequence ID" value="KAJ4980786.1"/>
    <property type="molecule type" value="Genomic_DNA"/>
</dbReference>
<dbReference type="OrthoDB" id="1108285at2759"/>
<protein>
    <recommendedName>
        <fullName evidence="1">Reverse transcriptase zinc-binding domain-containing protein</fullName>
    </recommendedName>
</protein>
<feature type="domain" description="Reverse transcriptase zinc-binding" evidence="1">
    <location>
        <begin position="29"/>
        <end position="88"/>
    </location>
</feature>
<reference evidence="2" key="1">
    <citation type="journal article" date="2023" name="Plant J.">
        <title>The genome of the king protea, Protea cynaroides.</title>
        <authorList>
            <person name="Chang J."/>
            <person name="Duong T.A."/>
            <person name="Schoeman C."/>
            <person name="Ma X."/>
            <person name="Roodt D."/>
            <person name="Barker N."/>
            <person name="Li Z."/>
            <person name="Van de Peer Y."/>
            <person name="Mizrachi E."/>
        </authorList>
    </citation>
    <scope>NUCLEOTIDE SEQUENCE</scope>
    <source>
        <tissue evidence="2">Young leaves</tissue>
    </source>
</reference>
<proteinExistence type="predicted"/>
<dbReference type="AlphaFoldDB" id="A0A9Q0L1W5"/>
<comment type="caution">
    <text evidence="2">The sequence shown here is derived from an EMBL/GenBank/DDBJ whole genome shotgun (WGS) entry which is preliminary data.</text>
</comment>
<evidence type="ECO:0000313" key="2">
    <source>
        <dbReference type="EMBL" id="KAJ4980786.1"/>
    </source>
</evidence>
<dbReference type="InterPro" id="IPR026960">
    <property type="entry name" value="RVT-Znf"/>
</dbReference>